<gene>
    <name evidence="1" type="ORF">Kirov_270</name>
</gene>
<reference evidence="1 2" key="1">
    <citation type="submission" date="2020-10" db="EMBL/GenBank/DDBJ databases">
        <authorList>
            <person name="Kazantseva O.A."/>
            <person name="Piligrimova E.G."/>
            <person name="Shadrin A.M."/>
        </authorList>
    </citation>
    <scope>NUCLEOTIDE SEQUENCE [LARGE SCALE GENOMIC DNA]</scope>
</reference>
<evidence type="ECO:0000313" key="2">
    <source>
        <dbReference type="Proteomes" id="UP000594029"/>
    </source>
</evidence>
<dbReference type="Proteomes" id="UP000594029">
    <property type="component" value="Segment"/>
</dbReference>
<keyword evidence="2" id="KW-1185">Reference proteome</keyword>
<protein>
    <submittedName>
        <fullName evidence="1">Uncharacterized protein</fullName>
    </submittedName>
</protein>
<evidence type="ECO:0000313" key="1">
    <source>
        <dbReference type="EMBL" id="QOV08469.1"/>
    </source>
</evidence>
<sequence>MNYYRTVVLKQEDKCFMCKTEKEKLYSNMYGRKFCKKCFIFSMGFNPENRTNKLK</sequence>
<proteinExistence type="predicted"/>
<organism evidence="1 2">
    <name type="scientific">Bacillus phage Kirov</name>
    <dbReference type="NCBI Taxonomy" id="2783539"/>
    <lineage>
        <taxon>Viruses</taxon>
        <taxon>Duplodnaviria</taxon>
        <taxon>Heunggongvirae</taxon>
        <taxon>Uroviricota</taxon>
        <taxon>Caudoviricetes</taxon>
        <taxon>Andregratiavirinae</taxon>
        <taxon>Kirovvirus</taxon>
        <taxon>Kirovvirus kirov</taxon>
    </lineage>
</organism>
<name>A0A7U3NK18_9CAUD</name>
<accession>A0A7U3NK18</accession>
<dbReference type="EMBL" id="MW084976">
    <property type="protein sequence ID" value="QOV08469.1"/>
    <property type="molecule type" value="Genomic_DNA"/>
</dbReference>